<dbReference type="Pfam" id="PF25596">
    <property type="entry name" value="CPSase_L_D1"/>
    <property type="match status" value="1"/>
</dbReference>
<dbReference type="GO" id="GO:0046872">
    <property type="term" value="F:metal ion binding"/>
    <property type="evidence" value="ECO:0007669"/>
    <property type="project" value="UniProtKB-KW"/>
</dbReference>
<evidence type="ECO:0000313" key="8">
    <source>
        <dbReference type="EMBL" id="SVD21912.1"/>
    </source>
</evidence>
<name>A0A382TJG5_9ZZZZ</name>
<feature type="domain" description="ATP-grasp" evidence="7">
    <location>
        <begin position="79"/>
        <end position="124"/>
    </location>
</feature>
<accession>A0A382TJG5</accession>
<dbReference type="PANTHER" id="PTHR11405:SF53">
    <property type="entry name" value="CARBAMOYL-PHOSPHATE SYNTHASE [AMMONIA], MITOCHONDRIAL"/>
    <property type="match status" value="1"/>
</dbReference>
<organism evidence="8">
    <name type="scientific">marine metagenome</name>
    <dbReference type="NCBI Taxonomy" id="408172"/>
    <lineage>
        <taxon>unclassified sequences</taxon>
        <taxon>metagenomes</taxon>
        <taxon>ecological metagenomes</taxon>
    </lineage>
</organism>
<keyword evidence="4" id="KW-0547">Nucleotide-binding</keyword>
<dbReference type="InterPro" id="IPR011761">
    <property type="entry name" value="ATP-grasp"/>
</dbReference>
<protein>
    <recommendedName>
        <fullName evidence="7">ATP-grasp domain-containing protein</fullName>
    </recommendedName>
</protein>
<dbReference type="PANTHER" id="PTHR11405">
    <property type="entry name" value="CARBAMOYLTRANSFERASE FAMILY MEMBER"/>
    <property type="match status" value="1"/>
</dbReference>
<dbReference type="PROSITE" id="PS50975">
    <property type="entry name" value="ATP_GRASP"/>
    <property type="match status" value="1"/>
</dbReference>
<dbReference type="GO" id="GO:0006541">
    <property type="term" value="P:glutamine metabolic process"/>
    <property type="evidence" value="ECO:0007669"/>
    <property type="project" value="TreeGrafter"/>
</dbReference>
<dbReference type="GO" id="GO:0005524">
    <property type="term" value="F:ATP binding"/>
    <property type="evidence" value="ECO:0007669"/>
    <property type="project" value="UniProtKB-KW"/>
</dbReference>
<comment type="catalytic activity">
    <reaction evidence="6">
        <text>hydrogencarbonate + NH4(+) + 2 ATP = carbamoyl phosphate + 2 ADP + phosphate + 2 H(+)</text>
        <dbReference type="Rhea" id="RHEA:18029"/>
        <dbReference type="ChEBI" id="CHEBI:15378"/>
        <dbReference type="ChEBI" id="CHEBI:17544"/>
        <dbReference type="ChEBI" id="CHEBI:28938"/>
        <dbReference type="ChEBI" id="CHEBI:30616"/>
        <dbReference type="ChEBI" id="CHEBI:43474"/>
        <dbReference type="ChEBI" id="CHEBI:58228"/>
        <dbReference type="ChEBI" id="CHEBI:456216"/>
        <dbReference type="EC" id="6.3.4.16"/>
    </reaction>
</comment>
<dbReference type="SUPFAM" id="SSF52440">
    <property type="entry name" value="PreATP-grasp domain"/>
    <property type="match status" value="1"/>
</dbReference>
<evidence type="ECO:0000256" key="1">
    <source>
        <dbReference type="ARBA" id="ARBA00022598"/>
    </source>
</evidence>
<dbReference type="GO" id="GO:0005737">
    <property type="term" value="C:cytoplasm"/>
    <property type="evidence" value="ECO:0007669"/>
    <property type="project" value="TreeGrafter"/>
</dbReference>
<evidence type="ECO:0000259" key="7">
    <source>
        <dbReference type="PROSITE" id="PS50975"/>
    </source>
</evidence>
<dbReference type="AlphaFoldDB" id="A0A382TJG5"/>
<dbReference type="Gene3D" id="3.30.470.20">
    <property type="entry name" value="ATP-grasp fold, B domain"/>
    <property type="match status" value="1"/>
</dbReference>
<keyword evidence="5" id="KW-0067">ATP-binding</keyword>
<evidence type="ECO:0000256" key="6">
    <source>
        <dbReference type="ARBA" id="ARBA00047359"/>
    </source>
</evidence>
<evidence type="ECO:0000256" key="2">
    <source>
        <dbReference type="ARBA" id="ARBA00022723"/>
    </source>
</evidence>
<dbReference type="InterPro" id="IPR005479">
    <property type="entry name" value="CPAse_ATP-bd"/>
</dbReference>
<dbReference type="InterPro" id="IPR016185">
    <property type="entry name" value="PreATP-grasp_dom_sf"/>
</dbReference>
<dbReference type="SUPFAM" id="SSF56059">
    <property type="entry name" value="Glutathione synthetase ATP-binding domain-like"/>
    <property type="match status" value="1"/>
</dbReference>
<dbReference type="GO" id="GO:0004088">
    <property type="term" value="F:carbamoyl-phosphate synthase (glutamine-hydrolyzing) activity"/>
    <property type="evidence" value="ECO:0007669"/>
    <property type="project" value="TreeGrafter"/>
</dbReference>
<keyword evidence="1" id="KW-0436">Ligase</keyword>
<proteinExistence type="predicted"/>
<feature type="non-terminal residue" evidence="8">
    <location>
        <position position="124"/>
    </location>
</feature>
<keyword evidence="3" id="KW-0677">Repeat</keyword>
<dbReference type="InterPro" id="IPR013815">
    <property type="entry name" value="ATP_grasp_subdomain_1"/>
</dbReference>
<sequence length="124" mass="13588">MTDRHLADATYLEPITLEAVTTIIEKENPDVLLPTVGGQTALDIAMALHKEGVLDRFQVKLIGANIEAIERAEDREQFKKCMDEIGIETARGGFAKSMDTAENIIEDIPFPVIIRPSFTMGGTG</sequence>
<dbReference type="EMBL" id="UINC01136883">
    <property type="protein sequence ID" value="SVD21912.1"/>
    <property type="molecule type" value="Genomic_DNA"/>
</dbReference>
<dbReference type="InterPro" id="IPR058047">
    <property type="entry name" value="CPSase_preATP-grasp"/>
</dbReference>
<evidence type="ECO:0000256" key="5">
    <source>
        <dbReference type="ARBA" id="ARBA00022840"/>
    </source>
</evidence>
<dbReference type="PROSITE" id="PS00866">
    <property type="entry name" value="CPSASE_1"/>
    <property type="match status" value="1"/>
</dbReference>
<gene>
    <name evidence="8" type="ORF">METZ01_LOCUS374766</name>
</gene>
<keyword evidence="2" id="KW-0479">Metal-binding</keyword>
<dbReference type="FunFam" id="3.40.50.20:FF:000001">
    <property type="entry name" value="Carbamoyl-phosphate synthase large chain"/>
    <property type="match status" value="1"/>
</dbReference>
<dbReference type="Gene3D" id="3.30.1490.20">
    <property type="entry name" value="ATP-grasp fold, A domain"/>
    <property type="match status" value="1"/>
</dbReference>
<dbReference type="Gene3D" id="3.40.50.20">
    <property type="match status" value="1"/>
</dbReference>
<evidence type="ECO:0000256" key="4">
    <source>
        <dbReference type="ARBA" id="ARBA00022741"/>
    </source>
</evidence>
<dbReference type="GO" id="GO:0004087">
    <property type="term" value="F:carbamoyl-phosphate synthase (ammonia) activity"/>
    <property type="evidence" value="ECO:0007669"/>
    <property type="project" value="UniProtKB-EC"/>
</dbReference>
<evidence type="ECO:0000256" key="3">
    <source>
        <dbReference type="ARBA" id="ARBA00022737"/>
    </source>
</evidence>
<dbReference type="Pfam" id="PF02786">
    <property type="entry name" value="CPSase_L_D2"/>
    <property type="match status" value="1"/>
</dbReference>
<reference evidence="8" key="1">
    <citation type="submission" date="2018-05" db="EMBL/GenBank/DDBJ databases">
        <authorList>
            <person name="Lanie J.A."/>
            <person name="Ng W.-L."/>
            <person name="Kazmierczak K.M."/>
            <person name="Andrzejewski T.M."/>
            <person name="Davidsen T.M."/>
            <person name="Wayne K.J."/>
            <person name="Tettelin H."/>
            <person name="Glass J.I."/>
            <person name="Rusch D."/>
            <person name="Podicherti R."/>
            <person name="Tsui H.-C.T."/>
            <person name="Winkler M.E."/>
        </authorList>
    </citation>
    <scope>NUCLEOTIDE SEQUENCE</scope>
</reference>